<dbReference type="Pfam" id="PF02595">
    <property type="entry name" value="Gly_kinase"/>
    <property type="match status" value="1"/>
</dbReference>
<evidence type="ECO:0000313" key="6">
    <source>
        <dbReference type="Proteomes" id="UP000585050"/>
    </source>
</evidence>
<evidence type="ECO:0000256" key="4">
    <source>
        <dbReference type="PIRNR" id="PIRNR006078"/>
    </source>
</evidence>
<gene>
    <name evidence="5" type="ORF">HGP29_15115</name>
</gene>
<dbReference type="EMBL" id="JABAIL010000004">
    <property type="protein sequence ID" value="NLR92547.1"/>
    <property type="molecule type" value="Genomic_DNA"/>
</dbReference>
<reference evidence="5 6" key="1">
    <citation type="submission" date="2020-04" db="EMBL/GenBank/DDBJ databases">
        <title>Flammeovirga sp. SR4, a novel species isolated from seawater.</title>
        <authorList>
            <person name="Wang X."/>
        </authorList>
    </citation>
    <scope>NUCLEOTIDE SEQUENCE [LARGE SCALE GENOMIC DNA]</scope>
    <source>
        <strain evidence="5 6">SR4</strain>
    </source>
</reference>
<dbReference type="Gene3D" id="3.40.50.10350">
    <property type="entry name" value="Glycerate kinase, domain 1"/>
    <property type="match status" value="1"/>
</dbReference>
<organism evidence="5 6">
    <name type="scientific">Flammeovirga agarivorans</name>
    <dbReference type="NCBI Taxonomy" id="2726742"/>
    <lineage>
        <taxon>Bacteria</taxon>
        <taxon>Pseudomonadati</taxon>
        <taxon>Bacteroidota</taxon>
        <taxon>Cytophagia</taxon>
        <taxon>Cytophagales</taxon>
        <taxon>Flammeovirgaceae</taxon>
        <taxon>Flammeovirga</taxon>
    </lineage>
</organism>
<dbReference type="AlphaFoldDB" id="A0A7X8SLW3"/>
<dbReference type="PIRSF" id="PIRSF006078">
    <property type="entry name" value="GlxK"/>
    <property type="match status" value="1"/>
</dbReference>
<dbReference type="GO" id="GO:0008887">
    <property type="term" value="F:glycerate kinase activity"/>
    <property type="evidence" value="ECO:0007669"/>
    <property type="project" value="UniProtKB-UniRule"/>
</dbReference>
<dbReference type="NCBIfam" id="TIGR00045">
    <property type="entry name" value="glycerate kinase"/>
    <property type="match status" value="1"/>
</dbReference>
<sequence>MKILVAPNAFKGSLSAFDVAQVIKKNWSIHRPDDEIIMKPLADGGDGFEHVIAKEKNADWINVLSVDPIGRPFQSGYYRINNATAVMSLASLCGIATITPSPINALEANTEGLGMAIKHAISSGCKEIIIGLGGSASTDFGLGALYQLGLKCYTFDNQKIIPKGGNLHLIEKFDDTDLIELIGGIDFYLAVDVKNTLVGKNGCSHVFAPQKGATESEVELLESNIHHIGLLTEKMLNKEVIQLEGGGAAGGTAAGFYSFLNAHIMNGSEFVMELLNIHDSIEKSDLIITTEGKFDQQSLEGKLPYQIAQLGNKYNKPVIAFVGSSDINSNDPKNPFYCIFSINNEFTSIDTAIKNTKKNLSECIQQFTKILSLDK</sequence>
<dbReference type="RefSeq" id="WP_168883255.1">
    <property type="nucleotide sequence ID" value="NZ_JABAIL010000004.1"/>
</dbReference>
<comment type="caution">
    <text evidence="5">The sequence shown here is derived from an EMBL/GenBank/DDBJ whole genome shotgun (WGS) entry which is preliminary data.</text>
</comment>
<proteinExistence type="inferred from homology"/>
<dbReference type="Gene3D" id="3.90.1510.10">
    <property type="entry name" value="Glycerate kinase, domain 2"/>
    <property type="match status" value="1"/>
</dbReference>
<dbReference type="InterPro" id="IPR004381">
    <property type="entry name" value="Glycerate_kinase"/>
</dbReference>
<evidence type="ECO:0000256" key="2">
    <source>
        <dbReference type="ARBA" id="ARBA00022679"/>
    </source>
</evidence>
<dbReference type="Proteomes" id="UP000585050">
    <property type="component" value="Unassembled WGS sequence"/>
</dbReference>
<dbReference type="InterPro" id="IPR036129">
    <property type="entry name" value="Glycerate_kinase_sf"/>
</dbReference>
<comment type="similarity">
    <text evidence="1 4">Belongs to the glycerate kinase type-1 family.</text>
</comment>
<protein>
    <submittedName>
        <fullName evidence="5">Glycerate kinase</fullName>
    </submittedName>
</protein>
<dbReference type="GO" id="GO:0031388">
    <property type="term" value="P:organic acid phosphorylation"/>
    <property type="evidence" value="ECO:0007669"/>
    <property type="project" value="UniProtKB-UniRule"/>
</dbReference>
<accession>A0A7X8SLW3</accession>
<dbReference type="InterPro" id="IPR018193">
    <property type="entry name" value="Glyc_kinase_flavodox-like_fold"/>
</dbReference>
<keyword evidence="6" id="KW-1185">Reference proteome</keyword>
<name>A0A7X8SLW3_9BACT</name>
<evidence type="ECO:0000256" key="3">
    <source>
        <dbReference type="ARBA" id="ARBA00022777"/>
    </source>
</evidence>
<dbReference type="PANTHER" id="PTHR21599:SF0">
    <property type="entry name" value="GLYCERATE KINASE"/>
    <property type="match status" value="1"/>
</dbReference>
<evidence type="ECO:0000256" key="1">
    <source>
        <dbReference type="ARBA" id="ARBA00006284"/>
    </source>
</evidence>
<dbReference type="PANTHER" id="PTHR21599">
    <property type="entry name" value="GLYCERATE KINASE"/>
    <property type="match status" value="1"/>
</dbReference>
<evidence type="ECO:0000313" key="5">
    <source>
        <dbReference type="EMBL" id="NLR92547.1"/>
    </source>
</evidence>
<dbReference type="SUPFAM" id="SSF110738">
    <property type="entry name" value="Glycerate kinase I"/>
    <property type="match status" value="1"/>
</dbReference>
<dbReference type="InterPro" id="IPR018197">
    <property type="entry name" value="Glycerate_kinase_RE-like"/>
</dbReference>
<keyword evidence="3 4" id="KW-0418">Kinase</keyword>
<keyword evidence="2 4" id="KW-0808">Transferase</keyword>